<dbReference type="FunFam" id="3.20.20.450:FF:000001">
    <property type="entry name" value="Cyclic di-GMP phosphodiesterase yahA"/>
    <property type="match status" value="1"/>
</dbReference>
<reference evidence="4" key="1">
    <citation type="journal article" date="2022" name="Biol. Control">
        <title>In silico genomic analysis of Rhodopseudomonas palustris strains revealed potential biocontrol agents and crop yield enhancers.</title>
        <authorList>
            <person name="Surachat K."/>
            <person name="Kantachote D."/>
            <person name="Deachamag P."/>
            <person name="Wonglapsuwan M."/>
        </authorList>
    </citation>
    <scope>NUCLEOTIDE SEQUENCE</scope>
    <source>
        <strain evidence="4">TLS06</strain>
    </source>
</reference>
<name>A0AAX3DSL5_RHOPL</name>
<dbReference type="InterPro" id="IPR043128">
    <property type="entry name" value="Rev_trsase/Diguanyl_cyclase"/>
</dbReference>
<accession>A0AAX3DSL5</accession>
<feature type="domain" description="EAL" evidence="2">
    <location>
        <begin position="299"/>
        <end position="553"/>
    </location>
</feature>
<dbReference type="SUPFAM" id="SSF55073">
    <property type="entry name" value="Nucleotide cyclase"/>
    <property type="match status" value="1"/>
</dbReference>
<dbReference type="EMBL" id="CP076676">
    <property type="protein sequence ID" value="UYO37828.1"/>
    <property type="molecule type" value="Genomic_DNA"/>
</dbReference>
<dbReference type="RefSeq" id="WP_107355768.1">
    <property type="nucleotide sequence ID" value="NZ_CP019967.1"/>
</dbReference>
<dbReference type="Proteomes" id="UP001163166">
    <property type="component" value="Chromosome"/>
</dbReference>
<dbReference type="SMART" id="SM00052">
    <property type="entry name" value="EAL"/>
    <property type="match status" value="1"/>
</dbReference>
<evidence type="ECO:0000256" key="1">
    <source>
        <dbReference type="SAM" id="Phobius"/>
    </source>
</evidence>
<dbReference type="InterPro" id="IPR029787">
    <property type="entry name" value="Nucleotide_cyclase"/>
</dbReference>
<keyword evidence="1" id="KW-0812">Transmembrane</keyword>
<evidence type="ECO:0000313" key="4">
    <source>
        <dbReference type="EMBL" id="UYO37828.1"/>
    </source>
</evidence>
<sequence>MRDLWFYDWMSRRVRLSYRLKIMTVAFIGTHVPLIVVATYILAAHTADWSDFVSTLLTMLLATLAGTGLTLFVLDQLLRPVLLTARTLETYRNSREVGALPRYYSDEAGRLMACAGDTIEHLELTLDEVEHLDGNTGLPNRKQLLSTMDQFIAERAPFAVAIVRFTDYQRVKTAYGNEEAEMAMSLIARRMASRVAEGKILARPGRAELAILGPTGEDAVAHAALAGRIRDVLASASDELAIGTVVLQPELQTGLAFYPADGDSAEALLDAASAAALRSGPATPLVLHSDADRRAAQSRFELEQDLRRAVADNQFALHYQPIVDLSAERIIGAEALLRWRHPERGMVSPAEFIPVAEAAGLIQPIGLWVLDQACRQIRDWSDSSLGDIRIAVNLSARQFLDRDLLRHVRGALDGAGVTPDRLEIELTETAAMADHAHTRRMFTALRDLGVGIAIDDFGAGYASMSYLRKLPFNKLKIDREFVSHVDTSSESQAICDALIALSRGLGLDVLAEGVEREEEVRHLYARGCNAFQGYLFARPVPAHELEHTIGVAQLRILHRKMAPRDQPPAPRQRDAG</sequence>
<dbReference type="Gene3D" id="3.30.70.270">
    <property type="match status" value="1"/>
</dbReference>
<feature type="transmembrane region" description="Helical" evidence="1">
    <location>
        <begin position="55"/>
        <end position="74"/>
    </location>
</feature>
<dbReference type="PROSITE" id="PS50887">
    <property type="entry name" value="GGDEF"/>
    <property type="match status" value="1"/>
</dbReference>
<dbReference type="InterPro" id="IPR001633">
    <property type="entry name" value="EAL_dom"/>
</dbReference>
<dbReference type="InterPro" id="IPR035919">
    <property type="entry name" value="EAL_sf"/>
</dbReference>
<dbReference type="InterPro" id="IPR000160">
    <property type="entry name" value="GGDEF_dom"/>
</dbReference>
<protein>
    <submittedName>
        <fullName evidence="4">EAL domain-containing protein</fullName>
    </submittedName>
</protein>
<gene>
    <name evidence="4" type="ORF">KQX62_13860</name>
</gene>
<feature type="domain" description="GGDEF" evidence="3">
    <location>
        <begin position="156"/>
        <end position="289"/>
    </location>
</feature>
<dbReference type="PROSITE" id="PS50883">
    <property type="entry name" value="EAL"/>
    <property type="match status" value="1"/>
</dbReference>
<dbReference type="CDD" id="cd01948">
    <property type="entry name" value="EAL"/>
    <property type="match status" value="1"/>
</dbReference>
<dbReference type="PANTHER" id="PTHR33121:SF79">
    <property type="entry name" value="CYCLIC DI-GMP PHOSPHODIESTERASE PDED-RELATED"/>
    <property type="match status" value="1"/>
</dbReference>
<dbReference type="AlphaFoldDB" id="A0AAX3DSL5"/>
<keyword evidence="1" id="KW-1133">Transmembrane helix</keyword>
<dbReference type="Pfam" id="PF00563">
    <property type="entry name" value="EAL"/>
    <property type="match status" value="1"/>
</dbReference>
<dbReference type="Gene3D" id="3.20.20.450">
    <property type="entry name" value="EAL domain"/>
    <property type="match status" value="1"/>
</dbReference>
<dbReference type="GO" id="GO:0071111">
    <property type="term" value="F:cyclic-guanylate-specific phosphodiesterase activity"/>
    <property type="evidence" value="ECO:0007669"/>
    <property type="project" value="InterPro"/>
</dbReference>
<dbReference type="InterPro" id="IPR050706">
    <property type="entry name" value="Cyclic-di-GMP_PDE-like"/>
</dbReference>
<dbReference type="SMART" id="SM00267">
    <property type="entry name" value="GGDEF"/>
    <property type="match status" value="1"/>
</dbReference>
<evidence type="ECO:0000259" key="3">
    <source>
        <dbReference type="PROSITE" id="PS50887"/>
    </source>
</evidence>
<evidence type="ECO:0000259" key="2">
    <source>
        <dbReference type="PROSITE" id="PS50883"/>
    </source>
</evidence>
<keyword evidence="1" id="KW-0472">Membrane</keyword>
<evidence type="ECO:0000313" key="5">
    <source>
        <dbReference type="Proteomes" id="UP001163166"/>
    </source>
</evidence>
<dbReference type="SUPFAM" id="SSF141868">
    <property type="entry name" value="EAL domain-like"/>
    <property type="match status" value="1"/>
</dbReference>
<proteinExistence type="predicted"/>
<dbReference type="PANTHER" id="PTHR33121">
    <property type="entry name" value="CYCLIC DI-GMP PHOSPHODIESTERASE PDEF"/>
    <property type="match status" value="1"/>
</dbReference>
<feature type="transmembrane region" description="Helical" evidence="1">
    <location>
        <begin position="20"/>
        <end position="43"/>
    </location>
</feature>
<dbReference type="Pfam" id="PF00990">
    <property type="entry name" value="GGDEF"/>
    <property type="match status" value="1"/>
</dbReference>
<organism evidence="4 5">
    <name type="scientific">Rhodopseudomonas palustris</name>
    <dbReference type="NCBI Taxonomy" id="1076"/>
    <lineage>
        <taxon>Bacteria</taxon>
        <taxon>Pseudomonadati</taxon>
        <taxon>Pseudomonadota</taxon>
        <taxon>Alphaproteobacteria</taxon>
        <taxon>Hyphomicrobiales</taxon>
        <taxon>Nitrobacteraceae</taxon>
        <taxon>Rhodopseudomonas</taxon>
    </lineage>
</organism>